<dbReference type="AlphaFoldDB" id="A0A383DGN3"/>
<proteinExistence type="predicted"/>
<dbReference type="InterPro" id="IPR012340">
    <property type="entry name" value="NA-bd_OB-fold"/>
</dbReference>
<evidence type="ECO:0000313" key="2">
    <source>
        <dbReference type="EMBL" id="SVE43484.1"/>
    </source>
</evidence>
<protein>
    <recommendedName>
        <fullName evidence="1">OB domain-containing protein</fullName>
    </recommendedName>
</protein>
<accession>A0A383DGN3</accession>
<gene>
    <name evidence="2" type="ORF">METZ01_LOCUS496338</name>
</gene>
<dbReference type="Gene3D" id="2.40.50.140">
    <property type="entry name" value="Nucleic acid-binding proteins"/>
    <property type="match status" value="1"/>
</dbReference>
<dbReference type="GO" id="GO:0003676">
    <property type="term" value="F:nucleic acid binding"/>
    <property type="evidence" value="ECO:0007669"/>
    <property type="project" value="InterPro"/>
</dbReference>
<evidence type="ECO:0000259" key="1">
    <source>
        <dbReference type="Pfam" id="PF01336"/>
    </source>
</evidence>
<organism evidence="2">
    <name type="scientific">marine metagenome</name>
    <dbReference type="NCBI Taxonomy" id="408172"/>
    <lineage>
        <taxon>unclassified sequences</taxon>
        <taxon>metagenomes</taxon>
        <taxon>ecological metagenomes</taxon>
    </lineage>
</organism>
<dbReference type="SUPFAM" id="SSF50249">
    <property type="entry name" value="Nucleic acid-binding proteins"/>
    <property type="match status" value="1"/>
</dbReference>
<sequence length="49" mass="5696">MKRTHHCNEIREEHIGQTVTLNGWVHSNRDLGGVLFIDIRDREGRTQAV</sequence>
<reference evidence="2" key="1">
    <citation type="submission" date="2018-05" db="EMBL/GenBank/DDBJ databases">
        <authorList>
            <person name="Lanie J.A."/>
            <person name="Ng W.-L."/>
            <person name="Kazmierczak K.M."/>
            <person name="Andrzejewski T.M."/>
            <person name="Davidsen T.M."/>
            <person name="Wayne K.J."/>
            <person name="Tettelin H."/>
            <person name="Glass J.I."/>
            <person name="Rusch D."/>
            <person name="Podicherti R."/>
            <person name="Tsui H.-C.T."/>
            <person name="Winkler M.E."/>
        </authorList>
    </citation>
    <scope>NUCLEOTIDE SEQUENCE</scope>
</reference>
<dbReference type="Pfam" id="PF01336">
    <property type="entry name" value="tRNA_anti-codon"/>
    <property type="match status" value="1"/>
</dbReference>
<dbReference type="EMBL" id="UINC01217052">
    <property type="protein sequence ID" value="SVE43484.1"/>
    <property type="molecule type" value="Genomic_DNA"/>
</dbReference>
<dbReference type="InterPro" id="IPR004365">
    <property type="entry name" value="NA-bd_OB_tRNA"/>
</dbReference>
<feature type="domain" description="OB" evidence="1">
    <location>
        <begin position="19"/>
        <end position="49"/>
    </location>
</feature>
<name>A0A383DGN3_9ZZZZ</name>
<feature type="non-terminal residue" evidence="2">
    <location>
        <position position="49"/>
    </location>
</feature>